<dbReference type="InterPro" id="IPR017972">
    <property type="entry name" value="Cyt_P450_CS"/>
</dbReference>
<dbReference type="InterPro" id="IPR001128">
    <property type="entry name" value="Cyt_P450"/>
</dbReference>
<dbReference type="InterPro" id="IPR036396">
    <property type="entry name" value="Cyt_P450_sf"/>
</dbReference>
<reference evidence="8 9" key="1">
    <citation type="submission" date="2020-08" db="EMBL/GenBank/DDBJ databases">
        <title>Sequencing the genomes of 1000 actinobacteria strains.</title>
        <authorList>
            <person name="Klenk H.-P."/>
        </authorList>
    </citation>
    <scope>NUCLEOTIDE SEQUENCE [LARGE SCALE GENOMIC DNA]</scope>
    <source>
        <strain evidence="8 9">DSM 43851</strain>
    </source>
</reference>
<evidence type="ECO:0000256" key="6">
    <source>
        <dbReference type="ARBA" id="ARBA00023033"/>
    </source>
</evidence>
<dbReference type="RefSeq" id="WP_184867305.1">
    <property type="nucleotide sequence ID" value="NZ_BAAAWY010000098.1"/>
</dbReference>
<name>A0A7W9NK16_9PSEU</name>
<dbReference type="PANTHER" id="PTHR46696">
    <property type="entry name" value="P450, PUTATIVE (EUROFUNG)-RELATED"/>
    <property type="match status" value="1"/>
</dbReference>
<evidence type="ECO:0000313" key="9">
    <source>
        <dbReference type="Proteomes" id="UP000585638"/>
    </source>
</evidence>
<dbReference type="GO" id="GO:0004497">
    <property type="term" value="F:monooxygenase activity"/>
    <property type="evidence" value="ECO:0007669"/>
    <property type="project" value="UniProtKB-KW"/>
</dbReference>
<keyword evidence="9" id="KW-1185">Reference proteome</keyword>
<dbReference type="PANTHER" id="PTHR46696:SF1">
    <property type="entry name" value="CYTOCHROME P450 YJIB-RELATED"/>
    <property type="match status" value="1"/>
</dbReference>
<dbReference type="PRINTS" id="PR00385">
    <property type="entry name" value="P450"/>
</dbReference>
<evidence type="ECO:0000256" key="2">
    <source>
        <dbReference type="ARBA" id="ARBA00022617"/>
    </source>
</evidence>
<evidence type="ECO:0000256" key="3">
    <source>
        <dbReference type="ARBA" id="ARBA00022723"/>
    </source>
</evidence>
<evidence type="ECO:0000313" key="8">
    <source>
        <dbReference type="EMBL" id="MBB5895520.1"/>
    </source>
</evidence>
<dbReference type="Pfam" id="PF00067">
    <property type="entry name" value="p450"/>
    <property type="match status" value="1"/>
</dbReference>
<dbReference type="EMBL" id="JACHIR010000001">
    <property type="protein sequence ID" value="MBB5895520.1"/>
    <property type="molecule type" value="Genomic_DNA"/>
</dbReference>
<dbReference type="AlphaFoldDB" id="A0A7W9NK16"/>
<keyword evidence="2 7" id="KW-0349">Heme</keyword>
<accession>A0A7W9NK16</accession>
<comment type="caution">
    <text evidence="8">The sequence shown here is derived from an EMBL/GenBank/DDBJ whole genome shotgun (WGS) entry which is preliminary data.</text>
</comment>
<keyword evidence="5 7" id="KW-0408">Iron</keyword>
<dbReference type="PRINTS" id="PR00359">
    <property type="entry name" value="BP450"/>
</dbReference>
<dbReference type="SUPFAM" id="SSF48264">
    <property type="entry name" value="Cytochrome P450"/>
    <property type="match status" value="1"/>
</dbReference>
<protein>
    <submittedName>
        <fullName evidence="8">Cytochrome P450</fullName>
    </submittedName>
</protein>
<dbReference type="Proteomes" id="UP000585638">
    <property type="component" value="Unassembled WGS sequence"/>
</dbReference>
<dbReference type="GO" id="GO:0005506">
    <property type="term" value="F:iron ion binding"/>
    <property type="evidence" value="ECO:0007669"/>
    <property type="project" value="InterPro"/>
</dbReference>
<sequence>MTEMLETDLPSFPMARECPMHPPAEYREIRKQEPVSRVRMPDGQIAWLVTGHELSRQLLADPRVSSDRLHPNFPLALTTEQRKAFQDNNRLNFRRSMIGLDAPQHGVHRKMLISEFSVRRIASMRPRIQEIVDQSIDDLLAAEQPADLVEHISLAVPSLVICELLGVPYEQRHGFHEWTRKLISRTTSGVERREAAEALNDFLDDLVTRKEQGEPTDDVIGRLIARNRETPVMTHEEIVGTAILLLIAGHETTANMISLGTVALLENPEQKAQIVADSSLLPSAIEEMLRYFTIVESATARVATADIELGGVTIRKDEGVIVSGLAADWDETVFEHPDQLDFTRGARHHVAFGYGVHQCLGQNLARLELEIVFETLFRRVPTLALAVPAADLPYKDDAGIYGIYRVPVHF</sequence>
<dbReference type="GO" id="GO:0016705">
    <property type="term" value="F:oxidoreductase activity, acting on paired donors, with incorporation or reduction of molecular oxygen"/>
    <property type="evidence" value="ECO:0007669"/>
    <property type="project" value="InterPro"/>
</dbReference>
<dbReference type="GO" id="GO:0020037">
    <property type="term" value="F:heme binding"/>
    <property type="evidence" value="ECO:0007669"/>
    <property type="project" value="InterPro"/>
</dbReference>
<evidence type="ECO:0000256" key="4">
    <source>
        <dbReference type="ARBA" id="ARBA00023002"/>
    </source>
</evidence>
<comment type="similarity">
    <text evidence="1 7">Belongs to the cytochrome P450 family.</text>
</comment>
<dbReference type="Gene3D" id="1.10.630.10">
    <property type="entry name" value="Cytochrome P450"/>
    <property type="match status" value="1"/>
</dbReference>
<keyword evidence="6 7" id="KW-0503">Monooxygenase</keyword>
<dbReference type="InterPro" id="IPR002397">
    <property type="entry name" value="Cyt_P450_B"/>
</dbReference>
<evidence type="ECO:0000256" key="1">
    <source>
        <dbReference type="ARBA" id="ARBA00010617"/>
    </source>
</evidence>
<keyword evidence="3 7" id="KW-0479">Metal-binding</keyword>
<keyword evidence="4 7" id="KW-0560">Oxidoreductase</keyword>
<evidence type="ECO:0000256" key="7">
    <source>
        <dbReference type="RuleBase" id="RU000461"/>
    </source>
</evidence>
<gene>
    <name evidence="8" type="ORF">BJ998_006716</name>
</gene>
<organism evidence="8 9">
    <name type="scientific">Kutzneria kofuensis</name>
    <dbReference type="NCBI Taxonomy" id="103725"/>
    <lineage>
        <taxon>Bacteria</taxon>
        <taxon>Bacillati</taxon>
        <taxon>Actinomycetota</taxon>
        <taxon>Actinomycetes</taxon>
        <taxon>Pseudonocardiales</taxon>
        <taxon>Pseudonocardiaceae</taxon>
        <taxon>Kutzneria</taxon>
    </lineage>
</organism>
<proteinExistence type="inferred from homology"/>
<dbReference type="FunFam" id="1.10.630.10:FF:000018">
    <property type="entry name" value="Cytochrome P450 monooxygenase"/>
    <property type="match status" value="1"/>
</dbReference>
<dbReference type="CDD" id="cd11030">
    <property type="entry name" value="CYP105-like"/>
    <property type="match status" value="1"/>
</dbReference>
<evidence type="ECO:0000256" key="5">
    <source>
        <dbReference type="ARBA" id="ARBA00023004"/>
    </source>
</evidence>
<dbReference type="PROSITE" id="PS00086">
    <property type="entry name" value="CYTOCHROME_P450"/>
    <property type="match status" value="1"/>
</dbReference>